<dbReference type="Proteomes" id="UP001596053">
    <property type="component" value="Unassembled WGS sequence"/>
</dbReference>
<sequence length="171" mass="19060">MTQAHDHRARTAETLAVIRRMEAALGAGANDMAQHFHEDFVWRGNAGCGVKQGLEAFRRNWQLPLRAAFTDRVYKTEKFLADGDWASCFGHIEATHSGRFMGIAPTGRRVTIPYMDFWRVEDGRIADNPVFVDFAAVLAQLGRDVFSGEGWETFDRGERIPPAPPPGPSEG</sequence>
<dbReference type="PANTHER" id="PTHR38436">
    <property type="entry name" value="POLYKETIDE CYCLASE SNOAL-LIKE DOMAIN"/>
    <property type="match status" value="1"/>
</dbReference>
<evidence type="ECO:0000313" key="1">
    <source>
        <dbReference type="EMBL" id="MFC5419920.1"/>
    </source>
</evidence>
<gene>
    <name evidence="1" type="ORF">ACFPOB_10130</name>
</gene>
<dbReference type="InterPro" id="IPR032710">
    <property type="entry name" value="NTF2-like_dom_sf"/>
</dbReference>
<dbReference type="Gene3D" id="3.10.450.50">
    <property type="match status" value="1"/>
</dbReference>
<organism evidence="1 2">
    <name type="scientific">Bosea eneae</name>
    <dbReference type="NCBI Taxonomy" id="151454"/>
    <lineage>
        <taxon>Bacteria</taxon>
        <taxon>Pseudomonadati</taxon>
        <taxon>Pseudomonadota</taxon>
        <taxon>Alphaproteobacteria</taxon>
        <taxon>Hyphomicrobiales</taxon>
        <taxon>Boseaceae</taxon>
        <taxon>Bosea</taxon>
    </lineage>
</organism>
<dbReference type="EMBL" id="JBHSLW010000011">
    <property type="protein sequence ID" value="MFC5419920.1"/>
    <property type="molecule type" value="Genomic_DNA"/>
</dbReference>
<protein>
    <submittedName>
        <fullName evidence="1">Ester cyclase</fullName>
    </submittedName>
</protein>
<proteinExistence type="predicted"/>
<accession>A0ABW0IVN1</accession>
<comment type="caution">
    <text evidence="1">The sequence shown here is derived from an EMBL/GenBank/DDBJ whole genome shotgun (WGS) entry which is preliminary data.</text>
</comment>
<reference evidence="2" key="1">
    <citation type="journal article" date="2019" name="Int. J. Syst. Evol. Microbiol.">
        <title>The Global Catalogue of Microorganisms (GCM) 10K type strain sequencing project: providing services to taxonomists for standard genome sequencing and annotation.</title>
        <authorList>
            <consortium name="The Broad Institute Genomics Platform"/>
            <consortium name="The Broad Institute Genome Sequencing Center for Infectious Disease"/>
            <person name="Wu L."/>
            <person name="Ma J."/>
        </authorList>
    </citation>
    <scope>NUCLEOTIDE SEQUENCE [LARGE SCALE GENOMIC DNA]</scope>
    <source>
        <strain evidence="2">NCAIM B.01391</strain>
    </source>
</reference>
<dbReference type="Pfam" id="PF07366">
    <property type="entry name" value="SnoaL"/>
    <property type="match status" value="1"/>
</dbReference>
<evidence type="ECO:0000313" key="2">
    <source>
        <dbReference type="Proteomes" id="UP001596053"/>
    </source>
</evidence>
<name>A0ABW0IVN1_9HYPH</name>
<dbReference type="RefSeq" id="WP_377798007.1">
    <property type="nucleotide sequence ID" value="NZ_JBHSLW010000011.1"/>
</dbReference>
<dbReference type="InterPro" id="IPR009959">
    <property type="entry name" value="Cyclase_SnoaL-like"/>
</dbReference>
<dbReference type="PANTHER" id="PTHR38436:SF1">
    <property type="entry name" value="ESTER CYCLASE"/>
    <property type="match status" value="1"/>
</dbReference>
<keyword evidence="2" id="KW-1185">Reference proteome</keyword>
<dbReference type="SUPFAM" id="SSF54427">
    <property type="entry name" value="NTF2-like"/>
    <property type="match status" value="1"/>
</dbReference>